<dbReference type="EMBL" id="JANPWB010000006">
    <property type="protein sequence ID" value="KAJ1178711.1"/>
    <property type="molecule type" value="Genomic_DNA"/>
</dbReference>
<dbReference type="AlphaFoldDB" id="A0AAV7TQF3"/>
<evidence type="ECO:0000313" key="3">
    <source>
        <dbReference type="Proteomes" id="UP001066276"/>
    </source>
</evidence>
<feature type="domain" description="CCHC-type" evidence="1">
    <location>
        <begin position="46"/>
        <end position="64"/>
    </location>
</feature>
<reference evidence="2" key="1">
    <citation type="journal article" date="2022" name="bioRxiv">
        <title>Sequencing and chromosome-scale assembly of the giantPleurodeles waltlgenome.</title>
        <authorList>
            <person name="Brown T."/>
            <person name="Elewa A."/>
            <person name="Iarovenko S."/>
            <person name="Subramanian E."/>
            <person name="Araus A.J."/>
            <person name="Petzold A."/>
            <person name="Susuki M."/>
            <person name="Suzuki K.-i.T."/>
            <person name="Hayashi T."/>
            <person name="Toyoda A."/>
            <person name="Oliveira C."/>
            <person name="Osipova E."/>
            <person name="Leigh N.D."/>
            <person name="Simon A."/>
            <person name="Yun M.H."/>
        </authorList>
    </citation>
    <scope>NUCLEOTIDE SEQUENCE</scope>
    <source>
        <strain evidence="2">20211129_DDA</strain>
        <tissue evidence="2">Liver</tissue>
    </source>
</reference>
<sequence length="226" mass="24771">VVSGQGVVCGQNEQMNVGQISEEPGVSFVKEKSFKQKKDLSQTVRHCYRCGSHNHIGNNPACPATGKRCLKCQKIGHFQAVCRQRGYNGNSGNKVRLSNVYTPDTDELAHCSGRLSNMILTVNFPSDNNISCDMGHFKGPFCEAVIDSKEVLVMADSGAPVTILGDQTFFHLWEGKQRLECADIAPKAFGDQDIDLLGFFHASLQILGRTVFTKMYVAVKGRNIVG</sequence>
<dbReference type="Gene3D" id="4.10.60.10">
    <property type="entry name" value="Zinc finger, CCHC-type"/>
    <property type="match status" value="1"/>
</dbReference>
<organism evidence="2 3">
    <name type="scientific">Pleurodeles waltl</name>
    <name type="common">Iberian ribbed newt</name>
    <dbReference type="NCBI Taxonomy" id="8319"/>
    <lineage>
        <taxon>Eukaryota</taxon>
        <taxon>Metazoa</taxon>
        <taxon>Chordata</taxon>
        <taxon>Craniata</taxon>
        <taxon>Vertebrata</taxon>
        <taxon>Euteleostomi</taxon>
        <taxon>Amphibia</taxon>
        <taxon>Batrachia</taxon>
        <taxon>Caudata</taxon>
        <taxon>Salamandroidea</taxon>
        <taxon>Salamandridae</taxon>
        <taxon>Pleurodelinae</taxon>
        <taxon>Pleurodeles</taxon>
    </lineage>
</organism>
<dbReference type="InterPro" id="IPR036875">
    <property type="entry name" value="Znf_CCHC_sf"/>
</dbReference>
<protein>
    <recommendedName>
        <fullName evidence="1">CCHC-type domain-containing protein</fullName>
    </recommendedName>
</protein>
<dbReference type="PROSITE" id="PS00141">
    <property type="entry name" value="ASP_PROTEASE"/>
    <property type="match status" value="1"/>
</dbReference>
<feature type="non-terminal residue" evidence="2">
    <location>
        <position position="1"/>
    </location>
</feature>
<evidence type="ECO:0000259" key="1">
    <source>
        <dbReference type="SMART" id="SM00343"/>
    </source>
</evidence>
<gene>
    <name evidence="2" type="ORF">NDU88_003953</name>
</gene>
<dbReference type="InterPro" id="IPR001878">
    <property type="entry name" value="Znf_CCHC"/>
</dbReference>
<dbReference type="SMART" id="SM00343">
    <property type="entry name" value="ZnF_C2HC"/>
    <property type="match status" value="2"/>
</dbReference>
<name>A0AAV7TQF3_PLEWA</name>
<comment type="caution">
    <text evidence="2">The sequence shown here is derived from an EMBL/GenBank/DDBJ whole genome shotgun (WGS) entry which is preliminary data.</text>
</comment>
<dbReference type="Proteomes" id="UP001066276">
    <property type="component" value="Chromosome 3_2"/>
</dbReference>
<dbReference type="GO" id="GO:0004190">
    <property type="term" value="F:aspartic-type endopeptidase activity"/>
    <property type="evidence" value="ECO:0007669"/>
    <property type="project" value="InterPro"/>
</dbReference>
<proteinExistence type="predicted"/>
<dbReference type="GO" id="GO:0008270">
    <property type="term" value="F:zinc ion binding"/>
    <property type="evidence" value="ECO:0007669"/>
    <property type="project" value="InterPro"/>
</dbReference>
<dbReference type="GO" id="GO:0003676">
    <property type="term" value="F:nucleic acid binding"/>
    <property type="evidence" value="ECO:0007669"/>
    <property type="project" value="InterPro"/>
</dbReference>
<feature type="non-terminal residue" evidence="2">
    <location>
        <position position="226"/>
    </location>
</feature>
<dbReference type="GO" id="GO:0006508">
    <property type="term" value="P:proteolysis"/>
    <property type="evidence" value="ECO:0007669"/>
    <property type="project" value="InterPro"/>
</dbReference>
<feature type="domain" description="CCHC-type" evidence="1">
    <location>
        <begin position="68"/>
        <end position="84"/>
    </location>
</feature>
<evidence type="ECO:0000313" key="2">
    <source>
        <dbReference type="EMBL" id="KAJ1178711.1"/>
    </source>
</evidence>
<dbReference type="InterPro" id="IPR001969">
    <property type="entry name" value="Aspartic_peptidase_AS"/>
</dbReference>
<keyword evidence="3" id="KW-1185">Reference proteome</keyword>
<accession>A0AAV7TQF3</accession>
<dbReference type="SUPFAM" id="SSF57756">
    <property type="entry name" value="Retrovirus zinc finger-like domains"/>
    <property type="match status" value="1"/>
</dbReference>